<evidence type="ECO:0000313" key="2">
    <source>
        <dbReference type="EMBL" id="CAF0922162.1"/>
    </source>
</evidence>
<comment type="caution">
    <text evidence="2">The sequence shown here is derived from an EMBL/GenBank/DDBJ whole genome shotgun (WGS) entry which is preliminary data.</text>
</comment>
<feature type="domain" description="Cobalamin-independent methionine synthase MetE C-terminal/archaeal" evidence="1">
    <location>
        <begin position="7"/>
        <end position="329"/>
    </location>
</feature>
<dbReference type="EMBL" id="CAJOAZ010000230">
    <property type="protein sequence ID" value="CAF3584904.1"/>
    <property type="molecule type" value="Genomic_DNA"/>
</dbReference>
<organism evidence="2 4">
    <name type="scientific">Adineta steineri</name>
    <dbReference type="NCBI Taxonomy" id="433720"/>
    <lineage>
        <taxon>Eukaryota</taxon>
        <taxon>Metazoa</taxon>
        <taxon>Spiralia</taxon>
        <taxon>Gnathifera</taxon>
        <taxon>Rotifera</taxon>
        <taxon>Eurotatoria</taxon>
        <taxon>Bdelloidea</taxon>
        <taxon>Adinetida</taxon>
        <taxon>Adinetidae</taxon>
        <taxon>Adineta</taxon>
    </lineage>
</organism>
<dbReference type="Pfam" id="PF01717">
    <property type="entry name" value="Meth_synt_2"/>
    <property type="match status" value="1"/>
</dbReference>
<dbReference type="EMBL" id="CAJNOG010000088">
    <property type="protein sequence ID" value="CAF0922162.1"/>
    <property type="molecule type" value="Genomic_DNA"/>
</dbReference>
<evidence type="ECO:0000313" key="4">
    <source>
        <dbReference type="Proteomes" id="UP000663845"/>
    </source>
</evidence>
<accession>A0A814B393</accession>
<dbReference type="InterPro" id="IPR002629">
    <property type="entry name" value="Met_Synth_C/arc"/>
</dbReference>
<proteinExistence type="predicted"/>
<dbReference type="GO" id="GO:0003871">
    <property type="term" value="F:5-methyltetrahydropteroyltriglutamate-homocysteine S-methyltransferase activity"/>
    <property type="evidence" value="ECO:0007669"/>
    <property type="project" value="InterPro"/>
</dbReference>
<dbReference type="InterPro" id="IPR038071">
    <property type="entry name" value="UROD/MetE-like_sf"/>
</dbReference>
<dbReference type="Proteomes" id="UP000663845">
    <property type="component" value="Unassembled WGS sequence"/>
</dbReference>
<dbReference type="PANTHER" id="PTHR43844:SF2">
    <property type="entry name" value="SYNTHASE, VITAMIN-B12 INDEPENDENT, PUTATIVE (AFU_ORTHOLOGUE AFUA_3G12060)-RELATED"/>
    <property type="match status" value="1"/>
</dbReference>
<dbReference type="GO" id="GO:0009086">
    <property type="term" value="P:methionine biosynthetic process"/>
    <property type="evidence" value="ECO:0007669"/>
    <property type="project" value="InterPro"/>
</dbReference>
<evidence type="ECO:0000259" key="1">
    <source>
        <dbReference type="Pfam" id="PF01717"/>
    </source>
</evidence>
<sequence length="363" mass="42064">MEKITIPTEPIGSIPRSKELIIAQRNYRYGTMTYDRLCDYYTRAIQTTIQQFETTGSSIITDGEQTKPSFLTYPIFTLFNEYYTFSADCFSLKFADGHQRLLPRLIKAPFRYALYAHTYIDIAKQMTQLPIKQAVITPSALSMVYPKATIRGYSHEQFLNDLTNECEKDIRLCLESGAYCVQLDFTEARFSLKIDPSGQLLKDFVQLNNQVLDRFTFQEQRRLGVHVCPGGDQDCYHSFEVDYLEVLPSLFKLHVSNFYLQISSETNRERIFLCIREHMKSWHRIFIGVINPIDPRVESAKEVCDQILEAVKYIPIEQLGTTDDCGFSPFDDDESTSRQIAFDKIQARIDGTHMAEKQLMMNR</sequence>
<protein>
    <recommendedName>
        <fullName evidence="1">Cobalamin-independent methionine synthase MetE C-terminal/archaeal domain-containing protein</fullName>
    </recommendedName>
</protein>
<evidence type="ECO:0000313" key="3">
    <source>
        <dbReference type="EMBL" id="CAF3584904.1"/>
    </source>
</evidence>
<dbReference type="Gene3D" id="3.20.20.210">
    <property type="match status" value="1"/>
</dbReference>
<reference evidence="2" key="1">
    <citation type="submission" date="2021-02" db="EMBL/GenBank/DDBJ databases">
        <authorList>
            <person name="Nowell W R."/>
        </authorList>
    </citation>
    <scope>NUCLEOTIDE SEQUENCE</scope>
</reference>
<dbReference type="PANTHER" id="PTHR43844">
    <property type="entry name" value="METHIONINE SYNTHASE"/>
    <property type="match status" value="1"/>
</dbReference>
<dbReference type="Proteomes" id="UP000663844">
    <property type="component" value="Unassembled WGS sequence"/>
</dbReference>
<name>A0A814B393_9BILA</name>
<dbReference type="AlphaFoldDB" id="A0A814B393"/>
<dbReference type="SUPFAM" id="SSF51726">
    <property type="entry name" value="UROD/MetE-like"/>
    <property type="match status" value="1"/>
</dbReference>
<dbReference type="GO" id="GO:0008270">
    <property type="term" value="F:zinc ion binding"/>
    <property type="evidence" value="ECO:0007669"/>
    <property type="project" value="InterPro"/>
</dbReference>
<gene>
    <name evidence="2" type="ORF">JYZ213_LOCUS11676</name>
    <name evidence="3" type="ORF">OXD698_LOCUS5601</name>
</gene>